<sequence>MTEDKKIIESFNGSTYGIHIQKEPSCFNGMVSLEKYRFTVEKIKEPVELYRERLIKIWKLTDNYHHTYPLIEKAKELGISLDRREFGIDLK</sequence>
<protein>
    <submittedName>
        <fullName evidence="1">Uncharacterized protein</fullName>
    </submittedName>
</protein>
<name>A0A0F9TB79_9ZZZZ</name>
<reference evidence="1" key="1">
    <citation type="journal article" date="2015" name="Nature">
        <title>Complex archaea that bridge the gap between prokaryotes and eukaryotes.</title>
        <authorList>
            <person name="Spang A."/>
            <person name="Saw J.H."/>
            <person name="Jorgensen S.L."/>
            <person name="Zaremba-Niedzwiedzka K."/>
            <person name="Martijn J."/>
            <person name="Lind A.E."/>
            <person name="van Eijk R."/>
            <person name="Schleper C."/>
            <person name="Guy L."/>
            <person name="Ettema T.J."/>
        </authorList>
    </citation>
    <scope>NUCLEOTIDE SEQUENCE</scope>
</reference>
<proteinExistence type="predicted"/>
<dbReference type="AlphaFoldDB" id="A0A0F9TB79"/>
<gene>
    <name evidence="1" type="ORF">LCGC14_0371050</name>
</gene>
<dbReference type="EMBL" id="LAZR01000296">
    <property type="protein sequence ID" value="KKN76419.1"/>
    <property type="molecule type" value="Genomic_DNA"/>
</dbReference>
<evidence type="ECO:0000313" key="1">
    <source>
        <dbReference type="EMBL" id="KKN76419.1"/>
    </source>
</evidence>
<accession>A0A0F9TB79</accession>
<organism evidence="1">
    <name type="scientific">marine sediment metagenome</name>
    <dbReference type="NCBI Taxonomy" id="412755"/>
    <lineage>
        <taxon>unclassified sequences</taxon>
        <taxon>metagenomes</taxon>
        <taxon>ecological metagenomes</taxon>
    </lineage>
</organism>
<comment type="caution">
    <text evidence="1">The sequence shown here is derived from an EMBL/GenBank/DDBJ whole genome shotgun (WGS) entry which is preliminary data.</text>
</comment>